<dbReference type="InterPro" id="IPR003439">
    <property type="entry name" value="ABC_transporter-like_ATP-bd"/>
</dbReference>
<dbReference type="Proteomes" id="UP000885660">
    <property type="component" value="Unassembled WGS sequence"/>
</dbReference>
<dbReference type="FunFam" id="3.40.50.300:FF:000134">
    <property type="entry name" value="Iron-enterobactin ABC transporter ATP-binding protein"/>
    <property type="match status" value="1"/>
</dbReference>
<comment type="caution">
    <text evidence="6">The sequence shown here is derived from an EMBL/GenBank/DDBJ whole genome shotgun (WGS) entry which is preliminary data.</text>
</comment>
<keyword evidence="4" id="KW-1278">Translocase</keyword>
<dbReference type="InterPro" id="IPR017871">
    <property type="entry name" value="ABC_transporter-like_CS"/>
</dbReference>
<dbReference type="CDD" id="cd03214">
    <property type="entry name" value="ABC_Iron-Siderophores_B12_Hemin"/>
    <property type="match status" value="1"/>
</dbReference>
<protein>
    <submittedName>
        <fullName evidence="6">ABC transporter ATP-binding protein</fullName>
    </submittedName>
</protein>
<dbReference type="Pfam" id="PF00005">
    <property type="entry name" value="ABC_tran"/>
    <property type="match status" value="1"/>
</dbReference>
<evidence type="ECO:0000256" key="1">
    <source>
        <dbReference type="ARBA" id="ARBA00022448"/>
    </source>
</evidence>
<reference evidence="6" key="1">
    <citation type="journal article" date="2020" name="mSystems">
        <title>Genome- and Community-Level Interaction Insights into Carbon Utilization and Element Cycling Functions of Hydrothermarchaeota in Hydrothermal Sediment.</title>
        <authorList>
            <person name="Zhou Z."/>
            <person name="Liu Y."/>
            <person name="Xu W."/>
            <person name="Pan J."/>
            <person name="Luo Z.H."/>
            <person name="Li M."/>
        </authorList>
    </citation>
    <scope>NUCLEOTIDE SEQUENCE [LARGE SCALE GENOMIC DNA]</scope>
    <source>
        <strain evidence="6">HyVt-219</strain>
    </source>
</reference>
<gene>
    <name evidence="6" type="ORF">ENG47_06335</name>
</gene>
<dbReference type="SMART" id="SM00382">
    <property type="entry name" value="AAA"/>
    <property type="match status" value="1"/>
</dbReference>
<evidence type="ECO:0000256" key="3">
    <source>
        <dbReference type="ARBA" id="ARBA00022840"/>
    </source>
</evidence>
<feature type="domain" description="ABC transporter" evidence="5">
    <location>
        <begin position="2"/>
        <end position="238"/>
    </location>
</feature>
<dbReference type="PANTHER" id="PTHR42794:SF1">
    <property type="entry name" value="HEMIN IMPORT ATP-BINDING PROTEIN HMUV"/>
    <property type="match status" value="1"/>
</dbReference>
<dbReference type="GO" id="GO:0005524">
    <property type="term" value="F:ATP binding"/>
    <property type="evidence" value="ECO:0007669"/>
    <property type="project" value="UniProtKB-KW"/>
</dbReference>
<dbReference type="PANTHER" id="PTHR42794">
    <property type="entry name" value="HEMIN IMPORT ATP-BINDING PROTEIN HMUV"/>
    <property type="match status" value="1"/>
</dbReference>
<dbReference type="AlphaFoldDB" id="A0A7V0QSE4"/>
<keyword evidence="3 6" id="KW-0067">ATP-binding</keyword>
<evidence type="ECO:0000256" key="2">
    <source>
        <dbReference type="ARBA" id="ARBA00022741"/>
    </source>
</evidence>
<evidence type="ECO:0000256" key="4">
    <source>
        <dbReference type="ARBA" id="ARBA00022967"/>
    </source>
</evidence>
<proteinExistence type="predicted"/>
<dbReference type="EMBL" id="DRBC01000381">
    <property type="protein sequence ID" value="HDN85352.1"/>
    <property type="molecule type" value="Genomic_DNA"/>
</dbReference>
<dbReference type="PROSITE" id="PS50893">
    <property type="entry name" value="ABC_TRANSPORTER_2"/>
    <property type="match status" value="1"/>
</dbReference>
<name>A0A7V0QSE4_UNCAE</name>
<dbReference type="PROSITE" id="PS00211">
    <property type="entry name" value="ABC_TRANSPORTER_1"/>
    <property type="match status" value="1"/>
</dbReference>
<dbReference type="GO" id="GO:0016887">
    <property type="term" value="F:ATP hydrolysis activity"/>
    <property type="evidence" value="ECO:0007669"/>
    <property type="project" value="InterPro"/>
</dbReference>
<evidence type="ECO:0000259" key="5">
    <source>
        <dbReference type="PROSITE" id="PS50893"/>
    </source>
</evidence>
<dbReference type="Gene3D" id="3.40.50.300">
    <property type="entry name" value="P-loop containing nucleotide triphosphate hydrolases"/>
    <property type="match status" value="1"/>
</dbReference>
<accession>A0A7V0QSE4</accession>
<organism evidence="6">
    <name type="scientific">Aerophobetes bacterium</name>
    <dbReference type="NCBI Taxonomy" id="2030807"/>
    <lineage>
        <taxon>Bacteria</taxon>
        <taxon>Candidatus Aerophobota</taxon>
    </lineage>
</organism>
<dbReference type="InterPro" id="IPR027417">
    <property type="entry name" value="P-loop_NTPase"/>
</dbReference>
<dbReference type="SUPFAM" id="SSF52540">
    <property type="entry name" value="P-loop containing nucleoside triphosphate hydrolases"/>
    <property type="match status" value="1"/>
</dbReference>
<evidence type="ECO:0000313" key="6">
    <source>
        <dbReference type="EMBL" id="HDN85352.1"/>
    </source>
</evidence>
<dbReference type="InterPro" id="IPR003593">
    <property type="entry name" value="AAA+_ATPase"/>
</dbReference>
<sequence length="418" mass="46975">MLKVKNVSFSLNGKKILQNIDFSLSAGDFLGIVGPNGAGKTTLLRLISGVIYPDEGKILIEGKDTRSFNYRRLALKVAMVPQNTFISFPFTVFDIVLMGRTPYLGRFERERKEDLEKVKEYMDLTGIWHLRNRKITEISGGELQRALIAQALAQDTPILLLDEPTSHLDINHELEIISIISRLNKEKDKAVVLVSHDLNLAARYCRRLILLKEGKIFSQGKVEEVLTARNIRSVYHLNALVKKHPVTGFIYTIPVSTQNGKRSEKRGRIHLIGGGGSASKIMKELIDRGYEVSIGVVNVFDADFETAQIFEVPCVVEAPFSPITHESYQKNMQLINTCQLVILCDVPFGSGNLLNLKAALWALRERGIRVVVHSETSIKKRDYTGGRAEKIFQDLIKEGALLAEKEEEVLSFVKDHFS</sequence>
<keyword evidence="2" id="KW-0547">Nucleotide-binding</keyword>
<keyword evidence="1" id="KW-0813">Transport</keyword>